<name>A0A5P2G1R7_9BACT</name>
<dbReference type="InterPro" id="IPR043750">
    <property type="entry name" value="DUF5695"/>
</dbReference>
<dbReference type="RefSeq" id="WP_131330063.1">
    <property type="nucleotide sequence ID" value="NZ_CP044016.1"/>
</dbReference>
<gene>
    <name evidence="1" type="ORF">E0W69_010750</name>
</gene>
<dbReference type="Proteomes" id="UP000292424">
    <property type="component" value="Chromosome"/>
</dbReference>
<dbReference type="KEGG" id="arac:E0W69_010750"/>
<evidence type="ECO:0000313" key="1">
    <source>
        <dbReference type="EMBL" id="QES89117.1"/>
    </source>
</evidence>
<dbReference type="AlphaFoldDB" id="A0A5P2G1R7"/>
<accession>A0A5P2G1R7</accession>
<dbReference type="Pfam" id="PF18951">
    <property type="entry name" value="DUF5695"/>
    <property type="match status" value="2"/>
</dbReference>
<evidence type="ECO:0000313" key="2">
    <source>
        <dbReference type="Proteomes" id="UP000292424"/>
    </source>
</evidence>
<keyword evidence="2" id="KW-1185">Reference proteome</keyword>
<dbReference type="EMBL" id="CP044016">
    <property type="protein sequence ID" value="QES89117.1"/>
    <property type="molecule type" value="Genomic_DNA"/>
</dbReference>
<protein>
    <submittedName>
        <fullName evidence="1">Uncharacterized protein</fullName>
    </submittedName>
</protein>
<sequence>MRFIKHLFFIILVLIQLKTIGQNHQIWETKNEVFQMGWDSSGLSELHILRDTFPLNYIAPSKSLGNVDIQFLLAGKWFNWHLDADKDKQFVIDKNTIVFNHQFNGLSVELAFIVSENALRYEIRIKNHNKNNVLLGSLGIPIVYNGLEGEDPTTIFERRVLKHSFVSGNGSFLFFERPTGVGPYLLMTPCENTSLEYYKVDSLGPDSSVYKVYTLSKCLADSNVSTWRQPLTDQVLQSDQEIVYSFKFQKATNYADIKVILHKDSLPVIDILPGMTIPSNLEANISIVSLLPMEEILSEYPSATNIQFIKTLKNGKSLYKVKFHHLGENKLTLLYGKGRKTYLEFFVTEPLGTLYKKRADFLTNTEQVKDSLKWYNGLFANWNMQKQELATPDNPLNLINGVSYAIASDDPALCKAPFLALKNVSYPNTKEIAALEYYIAHFVWNGLQKTDTAGLHPYGIYGTPNWYTNKYIEQRRKYTNKNLDKDHVWRSYDYPHIMALYFYLAQIAEKYPSLVHYADSTEYLKRAKETAKAYFKYPYDILPWYDTYKWGCYNELEIVPLMEKLRQVGWQKDADTLQREWEKKVKYFIYDDRYPYRSEYSIDATAFESSHAFAKYALSYQMQPDSLLWYDKNLKKWYSHPHISDSASHRYMEEQIQANIALRGWLENAYYLKGSDYRGGNDAYMLSYMAQMGGWAVLDYALHYSQSPNTYLPLGYASYLSSFALINSGSKETNYGFWYPGKINDGASGWAFEPQRQNRTWLNMVQRRGPWVYDGEIDLGFTGALRSARTILTMEPDWGMYVYGGTLSENKNSYCIYPKDGLNQRFNSMLPALPLEITLDRDGFLSQFNAIEISKTTKKITLRLENRTNDAHQLTITIQNLPHHTYQIYQDGNRIVTKTVNETKMILVIPFKKKTTTLTIQIK</sequence>
<reference evidence="1 2" key="1">
    <citation type="submission" date="2019-09" db="EMBL/GenBank/DDBJ databases">
        <title>Complete genome sequence of Arachidicoccus sp. B3-10 isolated from apple orchard soil.</title>
        <authorList>
            <person name="Kim H.S."/>
            <person name="Han K.-I."/>
            <person name="Suh M.K."/>
            <person name="Lee K.C."/>
            <person name="Eom M.K."/>
            <person name="Kim J.-S."/>
            <person name="Kang S.W."/>
            <person name="Sin Y."/>
            <person name="Lee J.-S."/>
        </authorList>
    </citation>
    <scope>NUCLEOTIDE SEQUENCE [LARGE SCALE GENOMIC DNA]</scope>
    <source>
        <strain evidence="1 2">B3-10</strain>
    </source>
</reference>
<organism evidence="1 2">
    <name type="scientific">Rhizosphaericola mali</name>
    <dbReference type="NCBI Taxonomy" id="2545455"/>
    <lineage>
        <taxon>Bacteria</taxon>
        <taxon>Pseudomonadati</taxon>
        <taxon>Bacteroidota</taxon>
        <taxon>Chitinophagia</taxon>
        <taxon>Chitinophagales</taxon>
        <taxon>Chitinophagaceae</taxon>
        <taxon>Rhizosphaericola</taxon>
    </lineage>
</organism>
<dbReference type="OrthoDB" id="2479977at2"/>
<proteinExistence type="predicted"/>